<name>X1TT64_9ZZZZ</name>
<comment type="caution">
    <text evidence="2">The sequence shown here is derived from an EMBL/GenBank/DDBJ whole genome shotgun (WGS) entry which is preliminary data.</text>
</comment>
<dbReference type="AlphaFoldDB" id="X1TT64"/>
<gene>
    <name evidence="2" type="ORF">S12H4_47182</name>
</gene>
<keyword evidence="1" id="KW-1133">Transmembrane helix</keyword>
<evidence type="ECO:0000313" key="2">
    <source>
        <dbReference type="EMBL" id="GAJ08513.1"/>
    </source>
</evidence>
<reference evidence="2" key="1">
    <citation type="journal article" date="2014" name="Front. Microbiol.">
        <title>High frequency of phylogenetically diverse reductive dehalogenase-homologous genes in deep subseafloor sedimentary metagenomes.</title>
        <authorList>
            <person name="Kawai M."/>
            <person name="Futagami T."/>
            <person name="Toyoda A."/>
            <person name="Takaki Y."/>
            <person name="Nishi S."/>
            <person name="Hori S."/>
            <person name="Arai W."/>
            <person name="Tsubouchi T."/>
            <person name="Morono Y."/>
            <person name="Uchiyama I."/>
            <person name="Ito T."/>
            <person name="Fujiyama A."/>
            <person name="Inagaki F."/>
            <person name="Takami H."/>
        </authorList>
    </citation>
    <scope>NUCLEOTIDE SEQUENCE</scope>
    <source>
        <strain evidence="2">Expedition CK06-06</strain>
    </source>
</reference>
<sequence length="139" mass="15985">MGYRTPPGVDERIVKDVQEDVADRLDQIGAHYINWNKFKVLEGGNAGQFSAFFLDQVQEKRTHEESLILIATAMPGKGKSYFCIRFAEILDPKFNPDLQIVFRREDFLFLVKLLFFPSATRSICMIVYLFICVILSSLI</sequence>
<protein>
    <submittedName>
        <fullName evidence="2">Uncharacterized protein</fullName>
    </submittedName>
</protein>
<evidence type="ECO:0000256" key="1">
    <source>
        <dbReference type="SAM" id="Phobius"/>
    </source>
</evidence>
<keyword evidence="1" id="KW-0472">Membrane</keyword>
<dbReference type="EMBL" id="BARW01029352">
    <property type="protein sequence ID" value="GAJ08513.1"/>
    <property type="molecule type" value="Genomic_DNA"/>
</dbReference>
<feature type="transmembrane region" description="Helical" evidence="1">
    <location>
        <begin position="113"/>
        <end position="138"/>
    </location>
</feature>
<keyword evidence="1" id="KW-0812">Transmembrane</keyword>
<accession>X1TT64</accession>
<organism evidence="2">
    <name type="scientific">marine sediment metagenome</name>
    <dbReference type="NCBI Taxonomy" id="412755"/>
    <lineage>
        <taxon>unclassified sequences</taxon>
        <taxon>metagenomes</taxon>
        <taxon>ecological metagenomes</taxon>
    </lineage>
</organism>
<proteinExistence type="predicted"/>